<gene>
    <name evidence="7" type="ORF">SAMN05444340_102284</name>
</gene>
<evidence type="ECO:0000256" key="2">
    <source>
        <dbReference type="ARBA" id="ARBA00023002"/>
    </source>
</evidence>
<dbReference type="Pfam" id="PF01323">
    <property type="entry name" value="DSBA"/>
    <property type="match status" value="1"/>
</dbReference>
<dbReference type="GO" id="GO:0016491">
    <property type="term" value="F:oxidoreductase activity"/>
    <property type="evidence" value="ECO:0007669"/>
    <property type="project" value="UniProtKB-KW"/>
</dbReference>
<dbReference type="STRING" id="321339.SAMN05444340_102284"/>
<dbReference type="Gene3D" id="3.40.30.10">
    <property type="entry name" value="Glutaredoxin"/>
    <property type="match status" value="1"/>
</dbReference>
<dbReference type="PANTHER" id="PTHR13887">
    <property type="entry name" value="GLUTATHIONE S-TRANSFERASE KAPPA"/>
    <property type="match status" value="1"/>
</dbReference>
<sequence>MPYSNARPLAAAALSLALLSGHGASAQDVFDPATMSDSQREAFGEAVRDYLMSNPQVIMEAVSVLEQREADMQVQADEALVSNNAEAIFDDGYSWVGGNPDGDITVVEFMDYRCGYCRRASPEVAQLIETDGDIRLIVKEFPILGEASMISSQFAIATQIVAGDEAYKAVHDALMALEGEPNDAVLSRLADTLGLDADAIMAEMDSDEVTRRIAETRALAQQLQINGTPTFVFGDQLIRGYAPLNAMQQIVAQERAEG</sequence>
<reference evidence="7 8" key="1">
    <citation type="submission" date="2016-10" db="EMBL/GenBank/DDBJ databases">
        <authorList>
            <person name="de Groot N.N."/>
        </authorList>
    </citation>
    <scope>NUCLEOTIDE SEQUENCE [LARGE SCALE GENOMIC DNA]</scope>
    <source>
        <strain evidence="7 8">DSM 26880</strain>
    </source>
</reference>
<dbReference type="GO" id="GO:0016853">
    <property type="term" value="F:isomerase activity"/>
    <property type="evidence" value="ECO:0007669"/>
    <property type="project" value="UniProtKB-KW"/>
</dbReference>
<dbReference type="RefSeq" id="WP_089879462.1">
    <property type="nucleotide sequence ID" value="NZ_FNPF01000002.1"/>
</dbReference>
<dbReference type="InterPro" id="IPR036249">
    <property type="entry name" value="Thioredoxin-like_sf"/>
</dbReference>
<dbReference type="CDD" id="cd03023">
    <property type="entry name" value="DsbA_Com1_like"/>
    <property type="match status" value="1"/>
</dbReference>
<evidence type="ECO:0000256" key="1">
    <source>
        <dbReference type="ARBA" id="ARBA00022729"/>
    </source>
</evidence>
<evidence type="ECO:0000313" key="7">
    <source>
        <dbReference type="EMBL" id="SDY01155.1"/>
    </source>
</evidence>
<evidence type="ECO:0000313" key="8">
    <source>
        <dbReference type="Proteomes" id="UP000199286"/>
    </source>
</evidence>
<keyword evidence="1 5" id="KW-0732">Signal</keyword>
<protein>
    <submittedName>
        <fullName evidence="7">Protein-disulfide isomerase</fullName>
    </submittedName>
</protein>
<proteinExistence type="predicted"/>
<dbReference type="PANTHER" id="PTHR13887:SF14">
    <property type="entry name" value="DISULFIDE BOND FORMATION PROTEIN D"/>
    <property type="match status" value="1"/>
</dbReference>
<evidence type="ECO:0000259" key="6">
    <source>
        <dbReference type="PROSITE" id="PS51352"/>
    </source>
</evidence>
<feature type="signal peptide" evidence="5">
    <location>
        <begin position="1"/>
        <end position="26"/>
    </location>
</feature>
<dbReference type="AlphaFoldDB" id="A0A1H3GDP1"/>
<dbReference type="Pfam" id="PF18312">
    <property type="entry name" value="ScsC_N"/>
    <property type="match status" value="1"/>
</dbReference>
<keyword evidence="4" id="KW-0676">Redox-active center</keyword>
<dbReference type="InterPro" id="IPR001853">
    <property type="entry name" value="DSBA-like_thioredoxin_dom"/>
</dbReference>
<keyword evidence="3" id="KW-1015">Disulfide bond</keyword>
<dbReference type="Proteomes" id="UP000199286">
    <property type="component" value="Unassembled WGS sequence"/>
</dbReference>
<dbReference type="PROSITE" id="PS51352">
    <property type="entry name" value="THIOREDOXIN_2"/>
    <property type="match status" value="1"/>
</dbReference>
<feature type="domain" description="Thioredoxin" evidence="6">
    <location>
        <begin position="74"/>
        <end position="256"/>
    </location>
</feature>
<keyword evidence="7" id="KW-0413">Isomerase</keyword>
<keyword evidence="2" id="KW-0560">Oxidoreductase</keyword>
<dbReference type="InterPro" id="IPR013766">
    <property type="entry name" value="Thioredoxin_domain"/>
</dbReference>
<dbReference type="SUPFAM" id="SSF52833">
    <property type="entry name" value="Thioredoxin-like"/>
    <property type="match status" value="1"/>
</dbReference>
<dbReference type="EMBL" id="FNPF01000002">
    <property type="protein sequence ID" value="SDY01155.1"/>
    <property type="molecule type" value="Genomic_DNA"/>
</dbReference>
<organism evidence="7 8">
    <name type="scientific">Citreimonas salinaria</name>
    <dbReference type="NCBI Taxonomy" id="321339"/>
    <lineage>
        <taxon>Bacteria</taxon>
        <taxon>Pseudomonadati</taxon>
        <taxon>Pseudomonadota</taxon>
        <taxon>Alphaproteobacteria</taxon>
        <taxon>Rhodobacterales</taxon>
        <taxon>Roseobacteraceae</taxon>
        <taxon>Citreimonas</taxon>
    </lineage>
</organism>
<keyword evidence="8" id="KW-1185">Reference proteome</keyword>
<accession>A0A1H3GDP1</accession>
<feature type="chain" id="PRO_5011615914" evidence="5">
    <location>
        <begin position="27"/>
        <end position="258"/>
    </location>
</feature>
<dbReference type="OrthoDB" id="9780147at2"/>
<evidence type="ECO:0000256" key="3">
    <source>
        <dbReference type="ARBA" id="ARBA00023157"/>
    </source>
</evidence>
<name>A0A1H3GDP1_9RHOB</name>
<dbReference type="InterPro" id="IPR041205">
    <property type="entry name" value="ScsC_N"/>
</dbReference>
<evidence type="ECO:0000256" key="5">
    <source>
        <dbReference type="SAM" id="SignalP"/>
    </source>
</evidence>
<evidence type="ECO:0000256" key="4">
    <source>
        <dbReference type="ARBA" id="ARBA00023284"/>
    </source>
</evidence>